<organism evidence="1">
    <name type="scientific">Arundo donax</name>
    <name type="common">Giant reed</name>
    <name type="synonym">Donax arundinaceus</name>
    <dbReference type="NCBI Taxonomy" id="35708"/>
    <lineage>
        <taxon>Eukaryota</taxon>
        <taxon>Viridiplantae</taxon>
        <taxon>Streptophyta</taxon>
        <taxon>Embryophyta</taxon>
        <taxon>Tracheophyta</taxon>
        <taxon>Spermatophyta</taxon>
        <taxon>Magnoliopsida</taxon>
        <taxon>Liliopsida</taxon>
        <taxon>Poales</taxon>
        <taxon>Poaceae</taxon>
        <taxon>PACMAD clade</taxon>
        <taxon>Arundinoideae</taxon>
        <taxon>Arundineae</taxon>
        <taxon>Arundo</taxon>
    </lineage>
</organism>
<reference evidence="1" key="1">
    <citation type="submission" date="2014-09" db="EMBL/GenBank/DDBJ databases">
        <authorList>
            <person name="Magalhaes I.L.F."/>
            <person name="Oliveira U."/>
            <person name="Santos F.R."/>
            <person name="Vidigal T.H.D.A."/>
            <person name="Brescovit A.D."/>
            <person name="Santos A.J."/>
        </authorList>
    </citation>
    <scope>NUCLEOTIDE SEQUENCE</scope>
    <source>
        <tissue evidence="1">Shoot tissue taken approximately 20 cm above the soil surface</tissue>
    </source>
</reference>
<accession>A0A0A9B9X7</accession>
<dbReference type="EMBL" id="GBRH01239860">
    <property type="protein sequence ID" value="JAD58035.1"/>
    <property type="molecule type" value="Transcribed_RNA"/>
</dbReference>
<protein>
    <submittedName>
        <fullName evidence="1">Uncharacterized protein</fullName>
    </submittedName>
</protein>
<proteinExistence type="predicted"/>
<dbReference type="AlphaFoldDB" id="A0A0A9B9X7"/>
<name>A0A0A9B9X7_ARUDO</name>
<reference evidence="1" key="2">
    <citation type="journal article" date="2015" name="Data Brief">
        <title>Shoot transcriptome of the giant reed, Arundo donax.</title>
        <authorList>
            <person name="Barrero R.A."/>
            <person name="Guerrero F.D."/>
            <person name="Moolhuijzen P."/>
            <person name="Goolsby J.A."/>
            <person name="Tidwell J."/>
            <person name="Bellgard S.E."/>
            <person name="Bellgard M.I."/>
        </authorList>
    </citation>
    <scope>NUCLEOTIDE SEQUENCE</scope>
    <source>
        <tissue evidence="1">Shoot tissue taken approximately 20 cm above the soil surface</tissue>
    </source>
</reference>
<sequence length="95" mass="10790">MHPFIHLESETPECETVEPKPEAEVEVVELSKPKVIRRLFLVTSIPSTPARERSRLERPMLAPMVPLGNGTIVLFCYIYYSAVSALFECWLLGKT</sequence>
<evidence type="ECO:0000313" key="1">
    <source>
        <dbReference type="EMBL" id="JAD58035.1"/>
    </source>
</evidence>